<name>A0A6I2UKI8_9FIRM</name>
<dbReference type="Proteomes" id="UP000433181">
    <property type="component" value="Unassembled WGS sequence"/>
</dbReference>
<keyword evidence="2" id="KW-1185">Reference proteome</keyword>
<dbReference type="RefSeq" id="WP_154407394.1">
    <property type="nucleotide sequence ID" value="NZ_VUNR01000018.1"/>
</dbReference>
<dbReference type="EMBL" id="VUNR01000018">
    <property type="protein sequence ID" value="MSU09226.1"/>
    <property type="molecule type" value="Genomic_DNA"/>
</dbReference>
<organism evidence="1 2">
    <name type="scientific">Anaerovibrio slackiae</name>
    <dbReference type="NCBI Taxonomy" id="2652309"/>
    <lineage>
        <taxon>Bacteria</taxon>
        <taxon>Bacillati</taxon>
        <taxon>Bacillota</taxon>
        <taxon>Negativicutes</taxon>
        <taxon>Selenomonadales</taxon>
        <taxon>Selenomonadaceae</taxon>
        <taxon>Anaerovibrio</taxon>
    </lineage>
</organism>
<reference evidence="1 2" key="1">
    <citation type="submission" date="2019-08" db="EMBL/GenBank/DDBJ databases">
        <title>In-depth cultivation of the pig gut microbiome towards novel bacterial diversity and tailored functional studies.</title>
        <authorList>
            <person name="Wylensek D."/>
            <person name="Hitch T.C.A."/>
            <person name="Clavel T."/>
        </authorList>
    </citation>
    <scope>NUCLEOTIDE SEQUENCE [LARGE SCALE GENOMIC DNA]</scope>
    <source>
        <strain evidence="1 2">WCA-693-APC-5D-A</strain>
    </source>
</reference>
<comment type="caution">
    <text evidence="1">The sequence shown here is derived from an EMBL/GenBank/DDBJ whole genome shotgun (WGS) entry which is preliminary data.</text>
</comment>
<evidence type="ECO:0000313" key="2">
    <source>
        <dbReference type="Proteomes" id="UP000433181"/>
    </source>
</evidence>
<gene>
    <name evidence="1" type="ORF">FYJ84_09540</name>
</gene>
<proteinExistence type="predicted"/>
<dbReference type="GeneID" id="96779164"/>
<protein>
    <submittedName>
        <fullName evidence="1">Uncharacterized protein</fullName>
    </submittedName>
</protein>
<accession>A0A6I2UKI8</accession>
<dbReference type="AlphaFoldDB" id="A0A6I2UKI8"/>
<evidence type="ECO:0000313" key="1">
    <source>
        <dbReference type="EMBL" id="MSU09226.1"/>
    </source>
</evidence>
<sequence length="68" mass="7702">MMNELELRETLSNKTVDVLVETIVRLLRLISQLEMEVQVREEDKKYAGNNRINGIIDNIVGTGDGSRA</sequence>